<dbReference type="GO" id="GO:0050660">
    <property type="term" value="F:flavin adenine dinucleotide binding"/>
    <property type="evidence" value="ECO:0007669"/>
    <property type="project" value="InterPro"/>
</dbReference>
<feature type="domain" description="Glucose-methanol-choline oxidoreductase N-terminal" evidence="7">
    <location>
        <begin position="262"/>
        <end position="276"/>
    </location>
</feature>
<evidence type="ECO:0000259" key="7">
    <source>
        <dbReference type="PROSITE" id="PS00624"/>
    </source>
</evidence>
<dbReference type="Proteomes" id="UP000245086">
    <property type="component" value="Unassembled WGS sequence"/>
</dbReference>
<keyword evidence="9" id="KW-1185">Reference proteome</keyword>
<proteinExistence type="inferred from homology"/>
<dbReference type="Pfam" id="PF00732">
    <property type="entry name" value="GMC_oxred_N"/>
    <property type="match status" value="1"/>
</dbReference>
<evidence type="ECO:0000313" key="9">
    <source>
        <dbReference type="Proteomes" id="UP000245086"/>
    </source>
</evidence>
<name>A0A2P2EBZ8_9PROT</name>
<evidence type="ECO:0000256" key="4">
    <source>
        <dbReference type="ARBA" id="ARBA00022827"/>
    </source>
</evidence>
<comment type="similarity">
    <text evidence="2 5">Belongs to the GMC oxidoreductase family.</text>
</comment>
<keyword evidence="4 5" id="KW-0274">FAD</keyword>
<dbReference type="InterPro" id="IPR007867">
    <property type="entry name" value="GMC_OxRtase_C"/>
</dbReference>
<comment type="cofactor">
    <cofactor evidence="1">
        <name>FAD</name>
        <dbReference type="ChEBI" id="CHEBI:57692"/>
    </cofactor>
</comment>
<evidence type="ECO:0000256" key="2">
    <source>
        <dbReference type="ARBA" id="ARBA00010790"/>
    </source>
</evidence>
<dbReference type="NCBIfam" id="NF002550">
    <property type="entry name" value="PRK02106.1"/>
    <property type="match status" value="1"/>
</dbReference>
<reference evidence="8" key="1">
    <citation type="journal article" date="2018" name="Genome Announc.">
        <title>Draft Genome Sequence of "Candidatus Phycosocius bacilliformis," an Alphaproteobacterial Ectosymbiont of the Hydrocarbon-Producing Green Alga Botryococcus braunii.</title>
        <authorList>
            <person name="Tanabe Y."/>
            <person name="Yamaguchi H."/>
            <person name="Watanabe M.M."/>
        </authorList>
    </citation>
    <scope>NUCLEOTIDE SEQUENCE [LARGE SCALE GENOMIC DNA]</scope>
    <source>
        <strain evidence="8">BOTRYCO-2</strain>
    </source>
</reference>
<dbReference type="SUPFAM" id="SSF51905">
    <property type="entry name" value="FAD/NAD(P)-binding domain"/>
    <property type="match status" value="1"/>
</dbReference>
<evidence type="ECO:0000256" key="5">
    <source>
        <dbReference type="RuleBase" id="RU003968"/>
    </source>
</evidence>
<dbReference type="Gene3D" id="3.50.50.60">
    <property type="entry name" value="FAD/NAD(P)-binding domain"/>
    <property type="match status" value="1"/>
</dbReference>
<gene>
    <name evidence="8" type="primary">alkJ_2</name>
    <name evidence="8" type="ORF">PbB2_02259</name>
</gene>
<dbReference type="PANTHER" id="PTHR11552:SF147">
    <property type="entry name" value="CHOLINE DEHYDROGENASE, MITOCHONDRIAL"/>
    <property type="match status" value="1"/>
</dbReference>
<dbReference type="GO" id="GO:0008812">
    <property type="term" value="F:choline dehydrogenase activity"/>
    <property type="evidence" value="ECO:0007669"/>
    <property type="project" value="TreeGrafter"/>
</dbReference>
<dbReference type="GO" id="GO:0016020">
    <property type="term" value="C:membrane"/>
    <property type="evidence" value="ECO:0007669"/>
    <property type="project" value="TreeGrafter"/>
</dbReference>
<dbReference type="AlphaFoldDB" id="A0A2P2EBZ8"/>
<protein>
    <submittedName>
        <fullName evidence="8">Alcohol dehydrogenase [acceptor]</fullName>
    </submittedName>
</protein>
<dbReference type="OrthoDB" id="9785276at2"/>
<dbReference type="Gene3D" id="3.30.560.10">
    <property type="entry name" value="Glucose Oxidase, domain 3"/>
    <property type="match status" value="1"/>
</dbReference>
<dbReference type="GO" id="GO:0019285">
    <property type="term" value="P:glycine betaine biosynthetic process from choline"/>
    <property type="evidence" value="ECO:0007669"/>
    <property type="project" value="TreeGrafter"/>
</dbReference>
<dbReference type="PROSITE" id="PS00623">
    <property type="entry name" value="GMC_OXRED_1"/>
    <property type="match status" value="1"/>
</dbReference>
<evidence type="ECO:0000256" key="1">
    <source>
        <dbReference type="ARBA" id="ARBA00001974"/>
    </source>
</evidence>
<feature type="domain" description="Glucose-methanol-choline oxidoreductase N-terminal" evidence="6">
    <location>
        <begin position="88"/>
        <end position="111"/>
    </location>
</feature>
<dbReference type="PROSITE" id="PS00624">
    <property type="entry name" value="GMC_OXRED_2"/>
    <property type="match status" value="1"/>
</dbReference>
<accession>A0A2P2EBZ8</accession>
<dbReference type="InterPro" id="IPR036188">
    <property type="entry name" value="FAD/NAD-bd_sf"/>
</dbReference>
<sequence>MATAAAEDRFDYIIIGAGSAGCVLANRLSEDLNVRVLVLEAGGRDNSLLVRMPAGVGTLIKGKNAHNWAFTTEPQGQLNNRPLYWPRGKGWGGSSAINGMIYIRGHARDYDQWAQMGLKGWSFSEVLPYFKRSESLETGGDAFHGASGPLHVSWGKSSNPLYHALIESAVQAGHKKSADFNGHDQEGFGSYQLTIKDGERWSASFAYLKPALARPNLAVRSHAHTTRLLFEDKVCVGVEYAHDEKSPRSRVYANKEVLVCAGAVQSPQILMVSGIGPAQTLSQAGVEVLVDSPDVGQNLQDHLDVLLLQNCTQPITAFSLNRGLKQYITALTYLFRKEGLGRENFLESGGFAKSREGLDRPDLQFHFVNALVQDHGNVAATQDGFSLHVCQLRPESRGQISIKSANPFAAPLIDPNYLSAEEDRRALREGLKIGRNVLAQPALAPYRGEEFKPGAHVQSDEEIDAYIRATAETIYHPIGTCRMGTDKASVVDKDCKVRGVKNLRVVDASVMPTLIGGNTNAPTMMIAEKISDHIRGKKFLPAEEVAVA</sequence>
<dbReference type="Pfam" id="PF05199">
    <property type="entry name" value="GMC_oxred_C"/>
    <property type="match status" value="1"/>
</dbReference>
<evidence type="ECO:0000259" key="6">
    <source>
        <dbReference type="PROSITE" id="PS00623"/>
    </source>
</evidence>
<dbReference type="RefSeq" id="WP_108985442.1">
    <property type="nucleotide sequence ID" value="NZ_BFBR01000007.1"/>
</dbReference>
<dbReference type="PIRSF" id="PIRSF000137">
    <property type="entry name" value="Alcohol_oxidase"/>
    <property type="match status" value="1"/>
</dbReference>
<keyword evidence="3 5" id="KW-0285">Flavoprotein</keyword>
<organism evidence="8 9">
    <name type="scientific">Candidatus Phycosocius bacilliformis</name>
    <dbReference type="NCBI Taxonomy" id="1445552"/>
    <lineage>
        <taxon>Bacteria</taxon>
        <taxon>Pseudomonadati</taxon>
        <taxon>Pseudomonadota</taxon>
        <taxon>Alphaproteobacteria</taxon>
        <taxon>Caulobacterales</taxon>
        <taxon>Caulobacterales incertae sedis</taxon>
        <taxon>Candidatus Phycosocius</taxon>
    </lineage>
</organism>
<dbReference type="InterPro" id="IPR012132">
    <property type="entry name" value="GMC_OxRdtase"/>
</dbReference>
<dbReference type="PANTHER" id="PTHR11552">
    <property type="entry name" value="GLUCOSE-METHANOL-CHOLINE GMC OXIDOREDUCTASE"/>
    <property type="match status" value="1"/>
</dbReference>
<dbReference type="SUPFAM" id="SSF54373">
    <property type="entry name" value="FAD-linked reductases, C-terminal domain"/>
    <property type="match status" value="1"/>
</dbReference>
<evidence type="ECO:0000313" key="8">
    <source>
        <dbReference type="EMBL" id="GBF58573.1"/>
    </source>
</evidence>
<dbReference type="InterPro" id="IPR000172">
    <property type="entry name" value="GMC_OxRdtase_N"/>
</dbReference>
<evidence type="ECO:0000256" key="3">
    <source>
        <dbReference type="ARBA" id="ARBA00022630"/>
    </source>
</evidence>
<comment type="caution">
    <text evidence="8">The sequence shown here is derived from an EMBL/GenBank/DDBJ whole genome shotgun (WGS) entry which is preliminary data.</text>
</comment>
<dbReference type="EMBL" id="BFBR01000007">
    <property type="protein sequence ID" value="GBF58573.1"/>
    <property type="molecule type" value="Genomic_DNA"/>
</dbReference>